<gene>
    <name evidence="1" type="ORF">B0I31_111138</name>
</gene>
<dbReference type="AlphaFoldDB" id="A0A2P8I302"/>
<organism evidence="1 2">
    <name type="scientific">Saccharothrix carnea</name>
    <dbReference type="NCBI Taxonomy" id="1280637"/>
    <lineage>
        <taxon>Bacteria</taxon>
        <taxon>Bacillati</taxon>
        <taxon>Actinomycetota</taxon>
        <taxon>Actinomycetes</taxon>
        <taxon>Pseudonocardiales</taxon>
        <taxon>Pseudonocardiaceae</taxon>
        <taxon>Saccharothrix</taxon>
    </lineage>
</organism>
<comment type="caution">
    <text evidence="1">The sequence shown here is derived from an EMBL/GenBank/DDBJ whole genome shotgun (WGS) entry which is preliminary data.</text>
</comment>
<evidence type="ECO:0000313" key="1">
    <source>
        <dbReference type="EMBL" id="PSL52851.1"/>
    </source>
</evidence>
<accession>A0A2P8I302</accession>
<protein>
    <submittedName>
        <fullName evidence="1">Uncharacterized protein</fullName>
    </submittedName>
</protein>
<keyword evidence="2" id="KW-1185">Reference proteome</keyword>
<proteinExistence type="predicted"/>
<dbReference type="EMBL" id="PYAX01000011">
    <property type="protein sequence ID" value="PSL52851.1"/>
    <property type="molecule type" value="Genomic_DNA"/>
</dbReference>
<evidence type="ECO:0000313" key="2">
    <source>
        <dbReference type="Proteomes" id="UP000241118"/>
    </source>
</evidence>
<name>A0A2P8I302_SACCR</name>
<sequence>MTVETPAELSSDLLDLASTSLSEMRTLHDTALHQAVHRTLDRFRLGGFGDSVQEQFNP</sequence>
<reference evidence="1 2" key="1">
    <citation type="submission" date="2018-03" db="EMBL/GenBank/DDBJ databases">
        <title>Genomic Encyclopedia of Type Strains, Phase III (KMG-III): the genomes of soil and plant-associated and newly described type strains.</title>
        <authorList>
            <person name="Whitman W."/>
        </authorList>
    </citation>
    <scope>NUCLEOTIDE SEQUENCE [LARGE SCALE GENOMIC DNA]</scope>
    <source>
        <strain evidence="1 2">CGMCC 4.7097</strain>
    </source>
</reference>
<dbReference type="Proteomes" id="UP000241118">
    <property type="component" value="Unassembled WGS sequence"/>
</dbReference>